<feature type="transmembrane region" description="Helical" evidence="2">
    <location>
        <begin position="80"/>
        <end position="105"/>
    </location>
</feature>
<evidence type="ECO:0000313" key="4">
    <source>
        <dbReference type="Proteomes" id="UP000649739"/>
    </source>
</evidence>
<dbReference type="GO" id="GO:0016020">
    <property type="term" value="C:membrane"/>
    <property type="evidence" value="ECO:0007669"/>
    <property type="project" value="InterPro"/>
</dbReference>
<accession>A0A8J3BJX6</accession>
<dbReference type="PANTHER" id="PTHR35335">
    <property type="entry name" value="UPF0716 PROTEIN FXSA"/>
    <property type="match status" value="1"/>
</dbReference>
<name>A0A8J3BJX6_9ACTN</name>
<organism evidence="3 4">
    <name type="scientific">Pilimelia anulata</name>
    <dbReference type="NCBI Taxonomy" id="53371"/>
    <lineage>
        <taxon>Bacteria</taxon>
        <taxon>Bacillati</taxon>
        <taxon>Actinomycetota</taxon>
        <taxon>Actinomycetes</taxon>
        <taxon>Micromonosporales</taxon>
        <taxon>Micromonosporaceae</taxon>
        <taxon>Pilimelia</taxon>
    </lineage>
</organism>
<feature type="transmembrane region" description="Helical" evidence="2">
    <location>
        <begin position="111"/>
        <end position="128"/>
    </location>
</feature>
<evidence type="ECO:0000256" key="2">
    <source>
        <dbReference type="SAM" id="Phobius"/>
    </source>
</evidence>
<dbReference type="PANTHER" id="PTHR35335:SF1">
    <property type="entry name" value="UPF0716 PROTEIN FXSA"/>
    <property type="match status" value="1"/>
</dbReference>
<proteinExistence type="predicted"/>
<evidence type="ECO:0000256" key="1">
    <source>
        <dbReference type="SAM" id="MobiDB-lite"/>
    </source>
</evidence>
<feature type="transmembrane region" description="Helical" evidence="2">
    <location>
        <begin position="31"/>
        <end position="51"/>
    </location>
</feature>
<keyword evidence="2" id="KW-0472">Membrane</keyword>
<gene>
    <name evidence="3" type="ORF">GCM10010123_43370</name>
</gene>
<keyword evidence="2" id="KW-0812">Transmembrane</keyword>
<sequence length="163" mass="16815">MLRRVVGAVLLAGLALAAAEFAVFVLLVHRWGPLWPVGLSLVTTLAGLWLVRREGGRAWRRVRDAASAGRPPGGEAVAGLVALAGAVLVALPGLVGDVLGLLLWLPPTRRLVAGFAAGRSGALVGLFGPRRVRVRRTRSGPPPGDGAARPRPGGVVEGEVVDP</sequence>
<comment type="caution">
    <text evidence="3">The sequence shown here is derived from an EMBL/GenBank/DDBJ whole genome shotgun (WGS) entry which is preliminary data.</text>
</comment>
<dbReference type="Proteomes" id="UP000649739">
    <property type="component" value="Unassembled WGS sequence"/>
</dbReference>
<dbReference type="NCBIfam" id="NF008528">
    <property type="entry name" value="PRK11463.1-2"/>
    <property type="match status" value="1"/>
</dbReference>
<dbReference type="Pfam" id="PF04186">
    <property type="entry name" value="FxsA"/>
    <property type="match status" value="1"/>
</dbReference>
<dbReference type="EMBL" id="BMQB01000012">
    <property type="protein sequence ID" value="GGK08829.1"/>
    <property type="molecule type" value="Genomic_DNA"/>
</dbReference>
<dbReference type="InterPro" id="IPR007313">
    <property type="entry name" value="FxsA"/>
</dbReference>
<dbReference type="AlphaFoldDB" id="A0A8J3BJX6"/>
<evidence type="ECO:0000313" key="3">
    <source>
        <dbReference type="EMBL" id="GGK08829.1"/>
    </source>
</evidence>
<keyword evidence="2" id="KW-1133">Transmembrane helix</keyword>
<feature type="region of interest" description="Disordered" evidence="1">
    <location>
        <begin position="134"/>
        <end position="163"/>
    </location>
</feature>
<reference evidence="3" key="1">
    <citation type="journal article" date="2014" name="Int. J. Syst. Evol. Microbiol.">
        <title>Complete genome sequence of Corynebacterium casei LMG S-19264T (=DSM 44701T), isolated from a smear-ripened cheese.</title>
        <authorList>
            <consortium name="US DOE Joint Genome Institute (JGI-PGF)"/>
            <person name="Walter F."/>
            <person name="Albersmeier A."/>
            <person name="Kalinowski J."/>
            <person name="Ruckert C."/>
        </authorList>
    </citation>
    <scope>NUCLEOTIDE SEQUENCE</scope>
    <source>
        <strain evidence="3">JCM 3090</strain>
    </source>
</reference>
<reference evidence="3" key="2">
    <citation type="submission" date="2020-09" db="EMBL/GenBank/DDBJ databases">
        <authorList>
            <person name="Sun Q."/>
            <person name="Ohkuma M."/>
        </authorList>
    </citation>
    <scope>NUCLEOTIDE SEQUENCE</scope>
    <source>
        <strain evidence="3">JCM 3090</strain>
    </source>
</reference>
<feature type="compositionally biased region" description="Low complexity" evidence="1">
    <location>
        <begin position="145"/>
        <end position="163"/>
    </location>
</feature>
<protein>
    <submittedName>
        <fullName evidence="3">Uncharacterized protein</fullName>
    </submittedName>
</protein>
<dbReference type="RefSeq" id="WP_229784326.1">
    <property type="nucleotide sequence ID" value="NZ_BMQB01000012.1"/>
</dbReference>
<keyword evidence="4" id="KW-1185">Reference proteome</keyword>